<dbReference type="SMART" id="SM00248">
    <property type="entry name" value="ANK"/>
    <property type="match status" value="4"/>
</dbReference>
<proteinExistence type="predicted"/>
<dbReference type="PANTHER" id="PTHR24120">
    <property type="entry name" value="GH07239P"/>
    <property type="match status" value="1"/>
</dbReference>
<protein>
    <submittedName>
        <fullName evidence="1">Ankyrin</fullName>
    </submittedName>
</protein>
<dbReference type="eggNOG" id="COG0666">
    <property type="taxonomic scope" value="Bacteria"/>
</dbReference>
<accession>A4JFS3</accession>
<evidence type="ECO:0000313" key="1">
    <source>
        <dbReference type="EMBL" id="ABO55126.1"/>
    </source>
</evidence>
<name>A4JFS3_BURVG</name>
<dbReference type="InterPro" id="IPR036770">
    <property type="entry name" value="Ankyrin_rpt-contain_sf"/>
</dbReference>
<dbReference type="Pfam" id="PF00023">
    <property type="entry name" value="Ank"/>
    <property type="match status" value="1"/>
</dbReference>
<dbReference type="SUPFAM" id="SSF48403">
    <property type="entry name" value="Ankyrin repeat"/>
    <property type="match status" value="1"/>
</dbReference>
<dbReference type="Proteomes" id="UP000002287">
    <property type="component" value="Chromosome 1"/>
</dbReference>
<dbReference type="PANTHER" id="PTHR24120:SF4">
    <property type="entry name" value="GH07239P"/>
    <property type="match status" value="1"/>
</dbReference>
<dbReference type="AlphaFoldDB" id="A4JFS3"/>
<dbReference type="Gene3D" id="1.25.40.20">
    <property type="entry name" value="Ankyrin repeat-containing domain"/>
    <property type="match status" value="1"/>
</dbReference>
<dbReference type="HOGENOM" id="CLU_077341_0_0_4"/>
<reference evidence="2" key="1">
    <citation type="submission" date="2007-03" db="EMBL/GenBank/DDBJ databases">
        <title>Complete sequence of chromosome 1 of Burkholderia vietnamiensis G4.</title>
        <authorList>
            <consortium name="US DOE Joint Genome Institute"/>
            <person name="Copeland A."/>
            <person name="Lucas S."/>
            <person name="Lapidus A."/>
            <person name="Barry K."/>
            <person name="Detter J.C."/>
            <person name="Glavina del Rio T."/>
            <person name="Hammon N."/>
            <person name="Israni S."/>
            <person name="Dalin E."/>
            <person name="Tice H."/>
            <person name="Pitluck S."/>
            <person name="Chain P."/>
            <person name="Malfatti S."/>
            <person name="Shin M."/>
            <person name="Vergez L."/>
            <person name="Schmutz J."/>
            <person name="Larimer F."/>
            <person name="Land M."/>
            <person name="Hauser L."/>
            <person name="Kyrpides N."/>
            <person name="Tiedje J."/>
            <person name="Richardson P."/>
        </authorList>
    </citation>
    <scope>NUCLEOTIDE SEQUENCE [LARGE SCALE GENOMIC DNA]</scope>
    <source>
        <strain evidence="2">G4 / LMG 22486</strain>
    </source>
</reference>
<dbReference type="Pfam" id="PF12796">
    <property type="entry name" value="Ank_2"/>
    <property type="match status" value="1"/>
</dbReference>
<dbReference type="KEGG" id="bvi:Bcep1808_2124"/>
<evidence type="ECO:0000313" key="2">
    <source>
        <dbReference type="Proteomes" id="UP000002287"/>
    </source>
</evidence>
<dbReference type="EMBL" id="CP000614">
    <property type="protein sequence ID" value="ABO55126.1"/>
    <property type="molecule type" value="Genomic_DNA"/>
</dbReference>
<sequence length="312" mass="33046">MSAPNLRDIASAASDADRANSPLFEDARIDLDAAPAALLEPDDVPPPLLVLDAAHTALLSAAYHGSTDRVVELLPNSNVTIRSAALLVAARMGHPDCVQALLPVSDVKARNREGLTALMWAAQEGRVHCVRTLLPVSDPKARNREGLTAVMLAAREGHFECVSVLLPASDATAQDSMGKRALHHALDRAQRSRLACGGLECADLLAADPSTTPHARRAALDRIGRNNEERASKMPKAFAAHERSVLDIVAQSATMRSAAPVATTISESLAVTTAATMAATPSTETCEPHERSVSLSTQEVSFASARRRGLRI</sequence>
<gene>
    <name evidence="1" type="ordered locus">Bcep1808_2124</name>
</gene>
<dbReference type="InterPro" id="IPR002110">
    <property type="entry name" value="Ankyrin_rpt"/>
</dbReference>
<organism evidence="1 2">
    <name type="scientific">Burkholderia vietnamiensis (strain G4 / LMG 22486)</name>
    <name type="common">Burkholderia cepacia (strain R1808)</name>
    <dbReference type="NCBI Taxonomy" id="269482"/>
    <lineage>
        <taxon>Bacteria</taxon>
        <taxon>Pseudomonadati</taxon>
        <taxon>Pseudomonadota</taxon>
        <taxon>Betaproteobacteria</taxon>
        <taxon>Burkholderiales</taxon>
        <taxon>Burkholderiaceae</taxon>
        <taxon>Burkholderia</taxon>
        <taxon>Burkholderia cepacia complex</taxon>
    </lineage>
</organism>